<accession>A0ABV0DSZ2</accession>
<reference evidence="2 3" key="1">
    <citation type="submission" date="2024-01" db="EMBL/GenBank/DDBJ databases">
        <title>The diversity of rhizobia nodulating Mimosa spp. in eleven states of Brazil covering several biomes is determined by host plant, location, and edaphic factors.</title>
        <authorList>
            <person name="Rouws L."/>
            <person name="Barauna A."/>
            <person name="Beukes C."/>
            <person name="De Faria S.M."/>
            <person name="Gross E."/>
            <person name="Dos Reis Junior F.B."/>
            <person name="Simon M."/>
            <person name="Maluk M."/>
            <person name="Odee D.W."/>
            <person name="Kenicer G."/>
            <person name="Young J.P.W."/>
            <person name="Reis V.M."/>
            <person name="Zilli J."/>
            <person name="James E.K."/>
        </authorList>
    </citation>
    <scope>NUCLEOTIDE SEQUENCE [LARGE SCALE GENOMIC DNA]</scope>
    <source>
        <strain evidence="2 3">JHI1651</strain>
    </source>
</reference>
<gene>
    <name evidence="2" type="ORF">VOI32_02160</name>
</gene>
<keyword evidence="3" id="KW-1185">Reference proteome</keyword>
<feature type="compositionally biased region" description="Low complexity" evidence="1">
    <location>
        <begin position="7"/>
        <end position="19"/>
    </location>
</feature>
<evidence type="ECO:0000313" key="3">
    <source>
        <dbReference type="Proteomes" id="UP001462961"/>
    </source>
</evidence>
<dbReference type="EMBL" id="JAYLVJ010000002">
    <property type="protein sequence ID" value="MEO1752735.1"/>
    <property type="molecule type" value="Genomic_DNA"/>
</dbReference>
<name>A0ABV0DSZ2_9BURK</name>
<organism evidence="2 3">
    <name type="scientific">Paraburkholderia caribensis</name>
    <dbReference type="NCBI Taxonomy" id="75105"/>
    <lineage>
        <taxon>Bacteria</taxon>
        <taxon>Pseudomonadati</taxon>
        <taxon>Pseudomonadota</taxon>
        <taxon>Betaproteobacteria</taxon>
        <taxon>Burkholderiales</taxon>
        <taxon>Burkholderiaceae</taxon>
        <taxon>Paraburkholderia</taxon>
    </lineage>
</organism>
<evidence type="ECO:0000256" key="1">
    <source>
        <dbReference type="SAM" id="MobiDB-lite"/>
    </source>
</evidence>
<evidence type="ECO:0000313" key="2">
    <source>
        <dbReference type="EMBL" id="MEO1752735.1"/>
    </source>
</evidence>
<protein>
    <submittedName>
        <fullName evidence="2">Uncharacterized protein</fullName>
    </submittedName>
</protein>
<sequence>MLSSTTPMPSAAAEMPSAARSNDYLSGEVEHQDCILDAADQQNFLTLCVSRAKSELLVLDL</sequence>
<dbReference type="Gene3D" id="3.10.20.30">
    <property type="match status" value="1"/>
</dbReference>
<feature type="region of interest" description="Disordered" evidence="1">
    <location>
        <begin position="1"/>
        <end position="23"/>
    </location>
</feature>
<proteinExistence type="predicted"/>
<dbReference type="InterPro" id="IPR012675">
    <property type="entry name" value="Beta-grasp_dom_sf"/>
</dbReference>
<comment type="caution">
    <text evidence="2">The sequence shown here is derived from an EMBL/GenBank/DDBJ whole genome shotgun (WGS) entry which is preliminary data.</text>
</comment>
<dbReference type="Proteomes" id="UP001462961">
    <property type="component" value="Unassembled WGS sequence"/>
</dbReference>
<dbReference type="RefSeq" id="WP_310042316.1">
    <property type="nucleotide sequence ID" value="NZ_CADFFV010000007.1"/>
</dbReference>